<dbReference type="EMBL" id="CP108188">
    <property type="protein sequence ID" value="WTR74783.1"/>
    <property type="molecule type" value="Genomic_DNA"/>
</dbReference>
<name>A0ABZ1LR96_9ACTN</name>
<evidence type="ECO:0000313" key="1">
    <source>
        <dbReference type="EMBL" id="WTR74783.1"/>
    </source>
</evidence>
<keyword evidence="2" id="KW-1185">Reference proteome</keyword>
<gene>
    <name evidence="1" type="ORF">OG814_38640</name>
</gene>
<evidence type="ECO:0000313" key="2">
    <source>
        <dbReference type="Proteomes" id="UP001622594"/>
    </source>
</evidence>
<dbReference type="InterPro" id="IPR046657">
    <property type="entry name" value="DUF6766"/>
</dbReference>
<organism evidence="1 2">
    <name type="scientific">Streptomyces zaomyceticus</name>
    <dbReference type="NCBI Taxonomy" id="68286"/>
    <lineage>
        <taxon>Bacteria</taxon>
        <taxon>Bacillati</taxon>
        <taxon>Actinomycetota</taxon>
        <taxon>Actinomycetes</taxon>
        <taxon>Kitasatosporales</taxon>
        <taxon>Streptomycetaceae</taxon>
        <taxon>Streptomyces</taxon>
    </lineage>
</organism>
<dbReference type="Pfam" id="PF20554">
    <property type="entry name" value="DUF6766"/>
    <property type="match status" value="1"/>
</dbReference>
<proteinExistence type="predicted"/>
<accession>A0ABZ1LR96</accession>
<reference evidence="1 2" key="1">
    <citation type="submission" date="2022-10" db="EMBL/GenBank/DDBJ databases">
        <title>The complete genomes of actinobacterial strains from the NBC collection.</title>
        <authorList>
            <person name="Joergensen T.S."/>
            <person name="Alvarez Arevalo M."/>
            <person name="Sterndorff E.B."/>
            <person name="Faurdal D."/>
            <person name="Vuksanovic O."/>
            <person name="Mourched A.-S."/>
            <person name="Charusanti P."/>
            <person name="Shaw S."/>
            <person name="Blin K."/>
            <person name="Weber T."/>
        </authorList>
    </citation>
    <scope>NUCLEOTIDE SEQUENCE [LARGE SCALE GENOMIC DNA]</scope>
    <source>
        <strain evidence="1 2">NBC_00123</strain>
    </source>
</reference>
<protein>
    <submittedName>
        <fullName evidence="1">Uncharacterized protein</fullName>
    </submittedName>
</protein>
<dbReference type="Proteomes" id="UP001622594">
    <property type="component" value="Chromosome"/>
</dbReference>
<sequence>MQHPLPPRRVRISPPDVPRPGWPGRRGLCDDFAVDVTENWQSEFLRFFLYIFGTVYLLQRGSPESKPVGATHEATGVEG</sequence>